<dbReference type="InterPro" id="IPR025515">
    <property type="entry name" value="DUF4403"/>
</dbReference>
<reference evidence="1" key="1">
    <citation type="submission" date="2019-08" db="EMBL/GenBank/DDBJ databases">
        <authorList>
            <person name="Kucharzyk K."/>
            <person name="Murdoch R.W."/>
            <person name="Higgins S."/>
            <person name="Loffler F."/>
        </authorList>
    </citation>
    <scope>NUCLEOTIDE SEQUENCE</scope>
</reference>
<organism evidence="1">
    <name type="scientific">bioreactor metagenome</name>
    <dbReference type="NCBI Taxonomy" id="1076179"/>
    <lineage>
        <taxon>unclassified sequences</taxon>
        <taxon>metagenomes</taxon>
        <taxon>ecological metagenomes</taxon>
    </lineage>
</organism>
<sequence>MALYAQVESVIGSEPAPPTITPLPEFKKIVRMPQQFNLNLAADVTYAQISEFAKKQVVGKTFKEGTRSITINDLSIYSSEGKAIFEADVAGSLKGKIYFTGKMAYNAETKSLEIIEPDFDIKTKNVLVKSANWLLHGTILKKIEPMLKYPVEANLEQVKAEANKMLSEYSVYDGITLNGSLNNISVTDVNMVPGAVRLKANLKGNVVVKIGSLKF</sequence>
<accession>A0A645FFB6</accession>
<evidence type="ECO:0000313" key="1">
    <source>
        <dbReference type="EMBL" id="MPN13095.1"/>
    </source>
</evidence>
<evidence type="ECO:0008006" key="2">
    <source>
        <dbReference type="Google" id="ProtNLM"/>
    </source>
</evidence>
<protein>
    <recommendedName>
        <fullName evidence="2">DUF4403 family protein</fullName>
    </recommendedName>
</protein>
<dbReference type="AlphaFoldDB" id="A0A645FFB6"/>
<dbReference type="EMBL" id="VSSQ01059549">
    <property type="protein sequence ID" value="MPN13095.1"/>
    <property type="molecule type" value="Genomic_DNA"/>
</dbReference>
<gene>
    <name evidence="1" type="ORF">SDC9_160415</name>
</gene>
<dbReference type="Pfam" id="PF14356">
    <property type="entry name" value="DUF4403"/>
    <property type="match status" value="1"/>
</dbReference>
<proteinExistence type="predicted"/>
<name>A0A645FFB6_9ZZZZ</name>
<comment type="caution">
    <text evidence="1">The sequence shown here is derived from an EMBL/GenBank/DDBJ whole genome shotgun (WGS) entry which is preliminary data.</text>
</comment>